<dbReference type="PANTHER" id="PTHR43335:SF8">
    <property type="entry name" value="ABC TRANSPORTER, ATP-BINDING PROTEIN"/>
    <property type="match status" value="1"/>
</dbReference>
<dbReference type="GO" id="GO:0016887">
    <property type="term" value="F:ATP hydrolysis activity"/>
    <property type="evidence" value="ECO:0007669"/>
    <property type="project" value="InterPro"/>
</dbReference>
<dbReference type="STRING" id="84029.CROST_41340"/>
<dbReference type="SUPFAM" id="SSF52540">
    <property type="entry name" value="P-loop containing nucleoside triphosphate hydrolases"/>
    <property type="match status" value="1"/>
</dbReference>
<dbReference type="Pfam" id="PF00005">
    <property type="entry name" value="ABC_tran"/>
    <property type="match status" value="1"/>
</dbReference>
<evidence type="ECO:0000256" key="4">
    <source>
        <dbReference type="ARBA" id="ARBA00022840"/>
    </source>
</evidence>
<gene>
    <name evidence="5" type="primary">bcrA_3</name>
    <name evidence="5" type="ORF">CROST_004590</name>
</gene>
<protein>
    <submittedName>
        <fullName evidence="5">Bacitracin transport ATP-binding protein BcrA</fullName>
    </submittedName>
</protein>
<dbReference type="PROSITE" id="PS50893">
    <property type="entry name" value="ABC_TRANSPORTER_2"/>
    <property type="match status" value="1"/>
</dbReference>
<dbReference type="PROSITE" id="PS00211">
    <property type="entry name" value="ABC_TRANSPORTER_1"/>
    <property type="match status" value="1"/>
</dbReference>
<dbReference type="InterPro" id="IPR003593">
    <property type="entry name" value="AAA+_ATPase"/>
</dbReference>
<dbReference type="RefSeq" id="WP_077850671.1">
    <property type="nucleotide sequence ID" value="NZ_CP096983.1"/>
</dbReference>
<proteinExistence type="inferred from homology"/>
<evidence type="ECO:0000313" key="6">
    <source>
        <dbReference type="Proteomes" id="UP000190951"/>
    </source>
</evidence>
<name>A0A1S8KYJ5_9CLOT</name>
<organism evidence="5 6">
    <name type="scientific">Clostridium felsineum</name>
    <dbReference type="NCBI Taxonomy" id="36839"/>
    <lineage>
        <taxon>Bacteria</taxon>
        <taxon>Bacillati</taxon>
        <taxon>Bacillota</taxon>
        <taxon>Clostridia</taxon>
        <taxon>Eubacteriales</taxon>
        <taxon>Clostridiaceae</taxon>
        <taxon>Clostridium</taxon>
    </lineage>
</organism>
<dbReference type="KEGG" id="crw:CROST_004590"/>
<keyword evidence="3" id="KW-0547">Nucleotide-binding</keyword>
<evidence type="ECO:0000256" key="1">
    <source>
        <dbReference type="ARBA" id="ARBA00005417"/>
    </source>
</evidence>
<dbReference type="EMBL" id="CP096983">
    <property type="protein sequence ID" value="URZ09766.1"/>
    <property type="molecule type" value="Genomic_DNA"/>
</dbReference>
<evidence type="ECO:0000313" key="5">
    <source>
        <dbReference type="EMBL" id="URZ09766.1"/>
    </source>
</evidence>
<dbReference type="InterPro" id="IPR027417">
    <property type="entry name" value="P-loop_NTPase"/>
</dbReference>
<evidence type="ECO:0000256" key="3">
    <source>
        <dbReference type="ARBA" id="ARBA00022741"/>
    </source>
</evidence>
<keyword evidence="2" id="KW-0813">Transport</keyword>
<dbReference type="AlphaFoldDB" id="A0A1S8KYJ5"/>
<reference evidence="5 6" key="1">
    <citation type="submission" date="2022-04" db="EMBL/GenBank/DDBJ databases">
        <title>Genome sequence of C. roseum typestrain.</title>
        <authorList>
            <person name="Poehlein A."/>
            <person name="Schoch T."/>
            <person name="Duerre P."/>
            <person name="Daniel R."/>
        </authorList>
    </citation>
    <scope>NUCLEOTIDE SEQUENCE [LARGE SCALE GENOMIC DNA]</scope>
    <source>
        <strain evidence="5 6">DSM 7320</strain>
    </source>
</reference>
<keyword evidence="6" id="KW-1185">Reference proteome</keyword>
<dbReference type="Gene3D" id="3.40.50.300">
    <property type="entry name" value="P-loop containing nucleotide triphosphate hydrolases"/>
    <property type="match status" value="1"/>
</dbReference>
<dbReference type="SMART" id="SM00382">
    <property type="entry name" value="AAA"/>
    <property type="match status" value="1"/>
</dbReference>
<dbReference type="GO" id="GO:0005524">
    <property type="term" value="F:ATP binding"/>
    <property type="evidence" value="ECO:0007669"/>
    <property type="project" value="UniProtKB-KW"/>
</dbReference>
<dbReference type="InterPro" id="IPR017871">
    <property type="entry name" value="ABC_transporter-like_CS"/>
</dbReference>
<sequence length="307" mass="34618">MVKYVLKTASLTKSYGNNTVLSDVSVELERGEIYGLIGQNGAGKSTFMRLITGLTFPTSGSIELFGHSGEKALMQERKRLGSMIEYPSLDLSMTAKENIRFHRIMKGIPELDIEDEVLRLVKLNDTGKKKAKNFSLGMKQRLGIAIALLGNPELLILDEPINGLDPIGVVEIRNLLKRICEERQITILISSHNLPEMYQTATHYIIIHKGEIRQQITLEELEEKCKHHIRISALDAEKLTSVLELKLKTTNYRVMPDQSIRLYDYINDKEKVARTLFENGIIVTNFSNEGDTLEDYFVSVVGGAHNV</sequence>
<dbReference type="InterPro" id="IPR003439">
    <property type="entry name" value="ABC_transporter-like_ATP-bd"/>
</dbReference>
<keyword evidence="4 5" id="KW-0067">ATP-binding</keyword>
<evidence type="ECO:0000256" key="2">
    <source>
        <dbReference type="ARBA" id="ARBA00022448"/>
    </source>
</evidence>
<accession>A0A1S8KYJ5</accession>
<dbReference type="Proteomes" id="UP000190951">
    <property type="component" value="Chromosome"/>
</dbReference>
<dbReference type="PANTHER" id="PTHR43335">
    <property type="entry name" value="ABC TRANSPORTER, ATP-BINDING PROTEIN"/>
    <property type="match status" value="1"/>
</dbReference>
<comment type="similarity">
    <text evidence="1">Belongs to the ABC transporter superfamily.</text>
</comment>